<organism evidence="3 4">
    <name type="scientific">Silvanigrella paludirubra</name>
    <dbReference type="NCBI Taxonomy" id="2499159"/>
    <lineage>
        <taxon>Bacteria</taxon>
        <taxon>Pseudomonadati</taxon>
        <taxon>Bdellovibrionota</taxon>
        <taxon>Oligoflexia</taxon>
        <taxon>Silvanigrellales</taxon>
        <taxon>Silvanigrellaceae</taxon>
        <taxon>Silvanigrella</taxon>
    </lineage>
</organism>
<name>A0A6N6VVU2_9BACT</name>
<dbReference type="InterPro" id="IPR000014">
    <property type="entry name" value="PAS"/>
</dbReference>
<dbReference type="Proteomes" id="UP000437748">
    <property type="component" value="Unassembled WGS sequence"/>
</dbReference>
<accession>A0A6N6VVU2</accession>
<evidence type="ECO:0000313" key="3">
    <source>
        <dbReference type="EMBL" id="KAB8040735.1"/>
    </source>
</evidence>
<dbReference type="AlphaFoldDB" id="A0A6N6VVU2"/>
<keyword evidence="1" id="KW-1133">Transmembrane helix</keyword>
<keyword evidence="1" id="KW-0812">Transmembrane</keyword>
<feature type="transmembrane region" description="Helical" evidence="1">
    <location>
        <begin position="12"/>
        <end position="35"/>
    </location>
</feature>
<comment type="caution">
    <text evidence="3">The sequence shown here is derived from an EMBL/GenBank/DDBJ whole genome shotgun (WGS) entry which is preliminary data.</text>
</comment>
<evidence type="ECO:0000259" key="2">
    <source>
        <dbReference type="PROSITE" id="PS50112"/>
    </source>
</evidence>
<dbReference type="InterPro" id="IPR035965">
    <property type="entry name" value="PAS-like_dom_sf"/>
</dbReference>
<protein>
    <recommendedName>
        <fullName evidence="2">PAS domain-containing protein</fullName>
    </recommendedName>
</protein>
<dbReference type="PROSITE" id="PS50112">
    <property type="entry name" value="PAS"/>
    <property type="match status" value="1"/>
</dbReference>
<evidence type="ECO:0000313" key="4">
    <source>
        <dbReference type="Proteomes" id="UP000437748"/>
    </source>
</evidence>
<dbReference type="RefSeq" id="WP_153418253.1">
    <property type="nucleotide sequence ID" value="NZ_WFLM01000001.1"/>
</dbReference>
<evidence type="ECO:0000256" key="1">
    <source>
        <dbReference type="SAM" id="Phobius"/>
    </source>
</evidence>
<dbReference type="Gene3D" id="3.30.450.20">
    <property type="entry name" value="PAS domain"/>
    <property type="match status" value="1"/>
</dbReference>
<dbReference type="OrthoDB" id="5292070at2"/>
<keyword evidence="1" id="KW-0472">Membrane</keyword>
<proteinExistence type="predicted"/>
<reference evidence="3 4" key="1">
    <citation type="submission" date="2019-10" db="EMBL/GenBank/DDBJ databases">
        <title>New species of Slilvanegrellaceae.</title>
        <authorList>
            <person name="Pitt A."/>
            <person name="Hahn M.W."/>
        </authorList>
    </citation>
    <scope>NUCLEOTIDE SEQUENCE [LARGE SCALE GENOMIC DNA]</scope>
    <source>
        <strain evidence="3 4">SP-Ram-0.45-NSY-1</strain>
    </source>
</reference>
<dbReference type="SUPFAM" id="SSF55785">
    <property type="entry name" value="PYP-like sensor domain (PAS domain)"/>
    <property type="match status" value="1"/>
</dbReference>
<feature type="transmembrane region" description="Helical" evidence="1">
    <location>
        <begin position="153"/>
        <end position="171"/>
    </location>
</feature>
<dbReference type="EMBL" id="WFLM01000001">
    <property type="protein sequence ID" value="KAB8040735.1"/>
    <property type="molecule type" value="Genomic_DNA"/>
</dbReference>
<feature type="domain" description="PAS" evidence="2">
    <location>
        <begin position="238"/>
        <end position="280"/>
    </location>
</feature>
<keyword evidence="4" id="KW-1185">Reference proteome</keyword>
<gene>
    <name evidence="3" type="ORF">GCL60_02065</name>
</gene>
<sequence>MNVLPPMRREILFQVLKIVFLSSALSLFLILSIYFSAKNPKNTLIFNYQSINSLLIMSDNLDSLFLAQNNLIQLRKKEVESFEDNLVKLENEKVNIDSFKKIRELFEKYKNNEKKMGYNEYFILRSLLKEQIQNYQEKTSKIIVDRESFTTKVLILSVIIFLISLIVSVYYSEKISGKIAYPIKKISEVLQNKPSFGQKLKFPLPENLEIKNLIIELNELWKRLSEINNNNVKSLNAQRNEFDVVLDTIEDPIVVLDHLGKIEHHNKFFANLVGAKPNSLNFQAWNDVSLSSLSYLQLRNLLRNENIEESLFWAVLDNSDKIFRLRKRYIFDSNKKRCGTIFILHDITYSFPLEKFKEMSLKLKESQTK</sequence>